<reference evidence="8 9" key="1">
    <citation type="submission" date="2019-01" db="EMBL/GenBank/DDBJ databases">
        <title>Draft Genome and Complete Hox-Cluster Characterization of the Sterlet Sturgeon (Acipenser ruthenus).</title>
        <authorList>
            <person name="Wei Q."/>
        </authorList>
    </citation>
    <scope>NUCLEOTIDE SEQUENCE [LARGE SCALE GENOMIC DNA]</scope>
    <source>
        <strain evidence="8">WHYD16114868_AA</strain>
        <tissue evidence="8">Blood</tissue>
    </source>
</reference>
<evidence type="ECO:0000256" key="1">
    <source>
        <dbReference type="ARBA" id="ARBA00004123"/>
    </source>
</evidence>
<keyword evidence="4" id="KW-0862">Zinc</keyword>
<dbReference type="Pfam" id="PF23015">
    <property type="entry name" value="zf-WIZ"/>
    <property type="match status" value="1"/>
</dbReference>
<dbReference type="GO" id="GO:0000981">
    <property type="term" value="F:DNA-binding transcription factor activity, RNA polymerase II-specific"/>
    <property type="evidence" value="ECO:0007669"/>
    <property type="project" value="TreeGrafter"/>
</dbReference>
<evidence type="ECO:0000313" key="9">
    <source>
        <dbReference type="Proteomes" id="UP000289886"/>
    </source>
</evidence>
<evidence type="ECO:0000256" key="2">
    <source>
        <dbReference type="ARBA" id="ARBA00022723"/>
    </source>
</evidence>
<feature type="compositionally biased region" description="Low complexity" evidence="6">
    <location>
        <begin position="87"/>
        <end position="101"/>
    </location>
</feature>
<evidence type="ECO:0000256" key="5">
    <source>
        <dbReference type="ARBA" id="ARBA00023242"/>
    </source>
</evidence>
<feature type="domain" description="Wiz C-terminal zinc finger" evidence="7">
    <location>
        <begin position="49"/>
        <end position="82"/>
    </location>
</feature>
<keyword evidence="9" id="KW-1185">Reference proteome</keyword>
<dbReference type="GO" id="GO:0008270">
    <property type="term" value="F:zinc ion binding"/>
    <property type="evidence" value="ECO:0007669"/>
    <property type="project" value="UniProtKB-KW"/>
</dbReference>
<evidence type="ECO:0000313" key="8">
    <source>
        <dbReference type="EMBL" id="RXM91885.1"/>
    </source>
</evidence>
<proteinExistence type="predicted"/>
<organism evidence="8 9">
    <name type="scientific">Acipenser ruthenus</name>
    <name type="common">Sterlet sturgeon</name>
    <dbReference type="NCBI Taxonomy" id="7906"/>
    <lineage>
        <taxon>Eukaryota</taxon>
        <taxon>Metazoa</taxon>
        <taxon>Chordata</taxon>
        <taxon>Craniata</taxon>
        <taxon>Vertebrata</taxon>
        <taxon>Euteleostomi</taxon>
        <taxon>Actinopterygii</taxon>
        <taxon>Chondrostei</taxon>
        <taxon>Acipenseriformes</taxon>
        <taxon>Acipenseridae</taxon>
        <taxon>Acipenser</taxon>
    </lineage>
</organism>
<feature type="region of interest" description="Disordered" evidence="6">
    <location>
        <begin position="87"/>
        <end position="177"/>
    </location>
</feature>
<keyword evidence="5" id="KW-0539">Nucleus</keyword>
<feature type="non-terminal residue" evidence="8">
    <location>
        <position position="1"/>
    </location>
</feature>
<name>A0A444UUP7_ACIRT</name>
<accession>A0A444UUP7</accession>
<dbReference type="PANTHER" id="PTHR24396">
    <property type="entry name" value="ZINC FINGER PROTEIN"/>
    <property type="match status" value="1"/>
</dbReference>
<comment type="caution">
    <text evidence="8">The sequence shown here is derived from an EMBL/GenBank/DDBJ whole genome shotgun (WGS) entry which is preliminary data.</text>
</comment>
<evidence type="ECO:0000256" key="3">
    <source>
        <dbReference type="ARBA" id="ARBA00022771"/>
    </source>
</evidence>
<gene>
    <name evidence="8" type="ORF">EOD39_20710</name>
</gene>
<dbReference type="GO" id="GO:0000978">
    <property type="term" value="F:RNA polymerase II cis-regulatory region sequence-specific DNA binding"/>
    <property type="evidence" value="ECO:0007669"/>
    <property type="project" value="TreeGrafter"/>
</dbReference>
<dbReference type="PANTHER" id="PTHR24396:SF22">
    <property type="entry name" value="PROTEIN WIZ"/>
    <property type="match status" value="1"/>
</dbReference>
<evidence type="ECO:0000259" key="7">
    <source>
        <dbReference type="Pfam" id="PF23015"/>
    </source>
</evidence>
<comment type="subcellular location">
    <subcellularLocation>
        <location evidence="1">Nucleus</location>
    </subcellularLocation>
</comment>
<dbReference type="EMBL" id="SCEB01007485">
    <property type="protein sequence ID" value="RXM91885.1"/>
    <property type="molecule type" value="Genomic_DNA"/>
</dbReference>
<dbReference type="InterPro" id="IPR055125">
    <property type="entry name" value="Wiz_C_Znf"/>
</dbReference>
<evidence type="ECO:0000256" key="6">
    <source>
        <dbReference type="SAM" id="MobiDB-lite"/>
    </source>
</evidence>
<dbReference type="InterPro" id="IPR051643">
    <property type="entry name" value="Transcr_Reg_ZincFinger"/>
</dbReference>
<keyword evidence="3" id="KW-0863">Zinc-finger</keyword>
<protein>
    <submittedName>
        <fullName evidence="8">Protein Wiz</fullName>
    </submittedName>
</protein>
<dbReference type="GO" id="GO:0005634">
    <property type="term" value="C:nucleus"/>
    <property type="evidence" value="ECO:0007669"/>
    <property type="project" value="UniProtKB-SubCell"/>
</dbReference>
<sequence>GFERRPLKHPAHLEGDEALERCPTAPRVRTIPSLVPKPPATPLVKILGNTYCLKCRFCDVQFVGPLSMQEDWIRHLQQHILEMNFPKSVPPLEESSPPAESTDTAAQHRSQPRLCRRGSGFEDSEDHGAMEKGVPEPGPAAQRGEEELQHFSNPHGLASHSPEPHHKVLDVWQKPIR</sequence>
<keyword evidence="2" id="KW-0479">Metal-binding</keyword>
<evidence type="ECO:0000256" key="4">
    <source>
        <dbReference type="ARBA" id="ARBA00022833"/>
    </source>
</evidence>
<dbReference type="Proteomes" id="UP000289886">
    <property type="component" value="Unassembled WGS sequence"/>
</dbReference>
<dbReference type="AlphaFoldDB" id="A0A444UUP7"/>